<evidence type="ECO:0000313" key="3">
    <source>
        <dbReference type="Proteomes" id="UP001299546"/>
    </source>
</evidence>
<reference evidence="2 3" key="1">
    <citation type="submission" date="2021-10" db="EMBL/GenBank/DDBJ databases">
        <title>Collection of gut derived symbiotic bacterial strains cultured from healthy donors.</title>
        <authorList>
            <person name="Lin H."/>
            <person name="Littmann E."/>
            <person name="Kohout C."/>
            <person name="Pamer E.G."/>
        </authorList>
    </citation>
    <scope>NUCLEOTIDE SEQUENCE [LARGE SCALE GENOMIC DNA]</scope>
    <source>
        <strain evidence="2 3">DFI.1.165</strain>
    </source>
</reference>
<gene>
    <name evidence="2" type="ORF">LIZ65_11600</name>
</gene>
<evidence type="ECO:0000313" key="2">
    <source>
        <dbReference type="EMBL" id="MCB7387936.1"/>
    </source>
</evidence>
<comment type="caution">
    <text evidence="2">The sequence shown here is derived from an EMBL/GenBank/DDBJ whole genome shotgun (WGS) entry which is preliminary data.</text>
</comment>
<organism evidence="2 3">
    <name type="scientific">Bariatricus massiliensis</name>
    <dbReference type="NCBI Taxonomy" id="1745713"/>
    <lineage>
        <taxon>Bacteria</taxon>
        <taxon>Bacillati</taxon>
        <taxon>Bacillota</taxon>
        <taxon>Clostridia</taxon>
        <taxon>Lachnospirales</taxon>
        <taxon>Lachnospiraceae</taxon>
        <taxon>Bariatricus</taxon>
    </lineage>
</organism>
<dbReference type="InterPro" id="IPR023825">
    <property type="entry name" value="CRISPR-assoc_RAMP_BGP1436"/>
</dbReference>
<dbReference type="EMBL" id="JAJCIS010000007">
    <property type="protein sequence ID" value="MCB7387936.1"/>
    <property type="molecule type" value="Genomic_DNA"/>
</dbReference>
<dbReference type="Proteomes" id="UP001299546">
    <property type="component" value="Unassembled WGS sequence"/>
</dbReference>
<dbReference type="RefSeq" id="WP_227183611.1">
    <property type="nucleotide sequence ID" value="NZ_JAJCIQ010000008.1"/>
</dbReference>
<proteinExistence type="predicted"/>
<evidence type="ECO:0000256" key="1">
    <source>
        <dbReference type="SAM" id="MobiDB-lite"/>
    </source>
</evidence>
<keyword evidence="3" id="KW-1185">Reference proteome</keyword>
<dbReference type="NCBIfam" id="TIGR03986">
    <property type="entry name" value="TIGR03986 family CRISPR-associated RAMP protein"/>
    <property type="match status" value="1"/>
</dbReference>
<feature type="compositionally biased region" description="Basic and acidic residues" evidence="1">
    <location>
        <begin position="1"/>
        <end position="12"/>
    </location>
</feature>
<name>A0ABS8DHL8_9FIRM</name>
<accession>A0ABS8DHL8</accession>
<protein>
    <submittedName>
        <fullName evidence="2">TIGR03986 family CRISPR-associated RAMP protein</fullName>
    </submittedName>
</protein>
<feature type="region of interest" description="Disordered" evidence="1">
    <location>
        <begin position="1"/>
        <end position="60"/>
    </location>
</feature>
<sequence length="745" mass="86533">MNRYSIDEGEMHNRKKDSKKKDPIRTTNPFPANVGGQKKNYKNRGKEQSCKNGNTPYGLAQRKPEKYEEGERFVNPYNFIPFEGQCKRESLEGKKDIGYMGYFDCSLRLLTHLFIPNTSAYKILTNKDEVDNAKNDSKDYVVKEYDFFSYDDLSKKGPYTDELLLPPSNPVIPGSEIRGAVRSVYEAAFNGCMSSVDGERDISRRVIEVKQPGILRKKSGRWFLRPCKMARLRVEQEEEKRENQEKANTSNRGSMVKRTVYNTWKEGKEIWVKTEKNKVIQYKSYNPNLKGAEAFKKGYLHKGEYIKEKKHEAVFLEVQKNSGKDIPVLDRDVKLLQVLLDEYRNEKKNRKAEGGKWYNEYKVSEKGTLVYYAKTEEGRLYLSPACIGKEVFTKKISSILKKNGEYQPCVGEALCPACQIFGMLEKAEKPKTFAYGSKVRITDAKLANPPANIKEIFEEPVVLPELGEPRPSAVEFYTQPPYQESDGCNIGQEKGYWTYEYKYKYEYNCSEKIKKTERVDLDDSQPRIRGRKYYWHHDVRMEDYKKGNSLNSMRQRIRPMKPADNLDSEPIFQFRVYFESLSKKQLNQLKWALDFGDPDCAHKIGRAKPLGFGSVRINVDELHIRKIDETTGRWYMMDIGANGNESFEKFFEDSPVDIAKVPQALKVMANWEKRPDNVRYPFGEDKSRDVQGKENASGSHQWFTINKGEDNLHHNFIKILPKAEEEIDKNLCGKKALRDLTRKRK</sequence>